<dbReference type="EMBL" id="OX459964">
    <property type="protein sequence ID" value="CAI9168248.1"/>
    <property type="molecule type" value="Genomic_DNA"/>
</dbReference>
<accession>A0ABN8Z344</accession>
<evidence type="ECO:0000313" key="2">
    <source>
        <dbReference type="EMBL" id="CAI9168248.1"/>
    </source>
</evidence>
<dbReference type="Proteomes" id="UP001176941">
    <property type="component" value="Chromosome 28"/>
</dbReference>
<gene>
    <name evidence="2" type="ORF">MRATA1EN1_LOCUS17210</name>
</gene>
<keyword evidence="3" id="KW-1185">Reference proteome</keyword>
<proteinExistence type="predicted"/>
<feature type="region of interest" description="Disordered" evidence="1">
    <location>
        <begin position="75"/>
        <end position="101"/>
    </location>
</feature>
<evidence type="ECO:0000313" key="3">
    <source>
        <dbReference type="Proteomes" id="UP001176941"/>
    </source>
</evidence>
<evidence type="ECO:0000256" key="1">
    <source>
        <dbReference type="SAM" id="MobiDB-lite"/>
    </source>
</evidence>
<sequence length="101" mass="11467">MGITLDLGVTVWTEPWSQLLGGTVVKNPPGNAGDKRHRLNPWVWKICWRRKWQPTPVFLPGECYGQRSLAGCSPWGRKESDTAEQLSTHMHTHIQPLRLAP</sequence>
<reference evidence="2" key="1">
    <citation type="submission" date="2023-04" db="EMBL/GenBank/DDBJ databases">
        <authorList>
            <consortium name="ELIXIR-Norway"/>
        </authorList>
    </citation>
    <scope>NUCLEOTIDE SEQUENCE [LARGE SCALE GENOMIC DNA]</scope>
</reference>
<protein>
    <submittedName>
        <fullName evidence="2">Uncharacterized protein</fullName>
    </submittedName>
</protein>
<organism evidence="2 3">
    <name type="scientific">Rangifer tarandus platyrhynchus</name>
    <name type="common">Svalbard reindeer</name>
    <dbReference type="NCBI Taxonomy" id="3082113"/>
    <lineage>
        <taxon>Eukaryota</taxon>
        <taxon>Metazoa</taxon>
        <taxon>Chordata</taxon>
        <taxon>Craniata</taxon>
        <taxon>Vertebrata</taxon>
        <taxon>Euteleostomi</taxon>
        <taxon>Mammalia</taxon>
        <taxon>Eutheria</taxon>
        <taxon>Laurasiatheria</taxon>
        <taxon>Artiodactyla</taxon>
        <taxon>Ruminantia</taxon>
        <taxon>Pecora</taxon>
        <taxon>Cervidae</taxon>
        <taxon>Odocoileinae</taxon>
        <taxon>Rangifer</taxon>
    </lineage>
</organism>
<name>A0ABN8Z344_RANTA</name>